<proteinExistence type="predicted"/>
<dbReference type="AlphaFoldDB" id="A0A6M3LR53"/>
<accession>A0A6M3LR53</accession>
<sequence>MDEVTRLKKELKKLELKFEKAGGVRKKRLLKKAEVFEKRLKTLTGEEE</sequence>
<evidence type="ECO:0000313" key="1">
    <source>
        <dbReference type="EMBL" id="QJA95944.1"/>
    </source>
</evidence>
<protein>
    <submittedName>
        <fullName evidence="1">Uncharacterized protein</fullName>
    </submittedName>
</protein>
<name>A0A6M3LR53_9ZZZZ</name>
<reference evidence="1" key="1">
    <citation type="submission" date="2020-03" db="EMBL/GenBank/DDBJ databases">
        <title>The deep terrestrial virosphere.</title>
        <authorList>
            <person name="Holmfeldt K."/>
            <person name="Nilsson E."/>
            <person name="Simone D."/>
            <person name="Lopez-Fernandez M."/>
            <person name="Wu X."/>
            <person name="de Brujin I."/>
            <person name="Lundin D."/>
            <person name="Andersson A."/>
            <person name="Bertilsson S."/>
            <person name="Dopson M."/>
        </authorList>
    </citation>
    <scope>NUCLEOTIDE SEQUENCE</scope>
    <source>
        <strain evidence="1">MM415B05045</strain>
    </source>
</reference>
<gene>
    <name evidence="1" type="ORF">MM415B05045_0012</name>
</gene>
<dbReference type="EMBL" id="MT143357">
    <property type="protein sequence ID" value="QJA95944.1"/>
    <property type="molecule type" value="Genomic_DNA"/>
</dbReference>
<organism evidence="1">
    <name type="scientific">viral metagenome</name>
    <dbReference type="NCBI Taxonomy" id="1070528"/>
    <lineage>
        <taxon>unclassified sequences</taxon>
        <taxon>metagenomes</taxon>
        <taxon>organismal metagenomes</taxon>
    </lineage>
</organism>